<proteinExistence type="predicted"/>
<evidence type="ECO:0008006" key="3">
    <source>
        <dbReference type="Google" id="ProtNLM"/>
    </source>
</evidence>
<reference evidence="1 2" key="1">
    <citation type="submission" date="2018-01" db="EMBL/GenBank/DDBJ databases">
        <authorList>
            <person name="Paulsen S."/>
            <person name="Gram L.K."/>
        </authorList>
    </citation>
    <scope>NUCLEOTIDE SEQUENCE [LARGE SCALE GENOMIC DNA]</scope>
    <source>
        <strain evidence="1 2">S3895</strain>
    </source>
</reference>
<reference evidence="2" key="2">
    <citation type="submission" date="2019-06" db="EMBL/GenBank/DDBJ databases">
        <title>Co-occurence of chitin degradation, pigmentation and bioactivity in marine Pseudoalteromonas.</title>
        <authorList>
            <person name="Sonnenschein E.C."/>
            <person name="Bech P.K."/>
        </authorList>
    </citation>
    <scope>NUCLEOTIDE SEQUENCE [LARGE SCALE GENOMIC DNA]</scope>
    <source>
        <strain evidence="2">S3895</strain>
    </source>
</reference>
<evidence type="ECO:0000313" key="1">
    <source>
        <dbReference type="EMBL" id="TMO76085.1"/>
    </source>
</evidence>
<dbReference type="EMBL" id="PNBW01000032">
    <property type="protein sequence ID" value="TMO76085.1"/>
    <property type="molecule type" value="Genomic_DNA"/>
</dbReference>
<protein>
    <recommendedName>
        <fullName evidence="3">BREX system P-loop protein BrxC</fullName>
    </recommendedName>
</protein>
<gene>
    <name evidence="1" type="ORF">CWC20_06170</name>
</gene>
<keyword evidence="2" id="KW-1185">Reference proteome</keyword>
<accession>A0ABY2VZP9</accession>
<name>A0ABY2VZP9_9GAMM</name>
<dbReference type="RefSeq" id="WP_138675429.1">
    <property type="nucleotide sequence ID" value="NZ_PNBW01000032.1"/>
</dbReference>
<sequence length="707" mass="81241">MDENISNLSDLIRKVESNYHNPRVHGQGFIVTWHNKKNEVVNEGAILSDFFNKKYYEYFFVKSHTKPVVIKKLPFSWHEGASEIALDFYATFQLRVSDEVEAKQLVEILSMSGIPERGLLNLIDKHLHICMSNLYAKCTSMGEANLLDEFYQQALQRGESSRLNQAVTEQMTIELKGMDFNIGFTLRNAPERYADFNYQTQIQETGLEVSSECQLMLNNYQAYRKSEIKDIDGVIQHMKEGIDRAIRQHILGKSEMDLLSNFKTATSQSVSISDQVKQSVQAQANAIGYELNSFHTLPNIAPLRLLNGLMLTFDKDDGAFKTGMFGSRVRLNIRLEIKAQEGQFEKYRHLFASAENDNQIDLLGITQAQILDRIKILVHDICKEVMLNDQFNHYEALSQFEKVVRPTLTQEITTRLEEQHGLKADVKSLMAVESEDAMRLEELRGQKVQINFKRFFNTEQGGAEYTFNSAFEVLGLVKQTTDSWETFEKWDFGYCIDSPERQTKAMFKSESDVVCKKRAIESELHDIHEEIVRLLNASPLLIPSIDLWVNKREFNSKLQAELLNEVTTALKSSRGMDIFIERLEIKDEDLIKAQLGSRERKLESIAKTEQINIDHMLDGLEQQHGYKKTLADEIVAKQKDFLVELDDFDDLEESQALIRKEYPDTRFAQTSLMDMLPNSQKVQTNALEELTDVLSPSKEALEDKGNE</sequence>
<comment type="caution">
    <text evidence="1">The sequence shown here is derived from an EMBL/GenBank/DDBJ whole genome shotgun (WGS) entry which is preliminary data.</text>
</comment>
<dbReference type="Proteomes" id="UP000307164">
    <property type="component" value="Unassembled WGS sequence"/>
</dbReference>
<organism evidence="1 2">
    <name type="scientific">Pseudoalteromonas aurantia</name>
    <dbReference type="NCBI Taxonomy" id="43654"/>
    <lineage>
        <taxon>Bacteria</taxon>
        <taxon>Pseudomonadati</taxon>
        <taxon>Pseudomonadota</taxon>
        <taxon>Gammaproteobacteria</taxon>
        <taxon>Alteromonadales</taxon>
        <taxon>Pseudoalteromonadaceae</taxon>
        <taxon>Pseudoalteromonas</taxon>
    </lineage>
</organism>
<evidence type="ECO:0000313" key="2">
    <source>
        <dbReference type="Proteomes" id="UP000307164"/>
    </source>
</evidence>